<dbReference type="PANTHER" id="PTHR36332:SF1">
    <property type="entry name" value="STRESS RESPONSE PROTEIN"/>
    <property type="match status" value="1"/>
</dbReference>
<feature type="compositionally biased region" description="Low complexity" evidence="1">
    <location>
        <begin position="17"/>
        <end position="39"/>
    </location>
</feature>
<reference evidence="2" key="1">
    <citation type="submission" date="2024-02" db="EMBL/GenBank/DDBJ databases">
        <authorList>
            <consortium name="ELIXIR-Norway"/>
            <consortium name="Elixir Norway"/>
        </authorList>
    </citation>
    <scope>NUCLEOTIDE SEQUENCE</scope>
</reference>
<dbReference type="Proteomes" id="UP001497444">
    <property type="component" value="Chromosome 9"/>
</dbReference>
<evidence type="ECO:0000313" key="3">
    <source>
        <dbReference type="Proteomes" id="UP001497444"/>
    </source>
</evidence>
<name>A0ABP0XH09_9BRYO</name>
<gene>
    <name evidence="2" type="ORF">CSSPJE1EN1_LOCUS23881</name>
</gene>
<keyword evidence="3" id="KW-1185">Reference proteome</keyword>
<proteinExistence type="predicted"/>
<dbReference type="EMBL" id="OZ020104">
    <property type="protein sequence ID" value="CAK9278403.1"/>
    <property type="molecule type" value="Genomic_DNA"/>
</dbReference>
<feature type="region of interest" description="Disordered" evidence="1">
    <location>
        <begin position="247"/>
        <end position="266"/>
    </location>
</feature>
<accession>A0ABP0XH09</accession>
<evidence type="ECO:0000256" key="1">
    <source>
        <dbReference type="SAM" id="MobiDB-lite"/>
    </source>
</evidence>
<feature type="region of interest" description="Disordered" evidence="1">
    <location>
        <begin position="1"/>
        <end position="104"/>
    </location>
</feature>
<protein>
    <recommendedName>
        <fullName evidence="4">U1-type domain-containing protein</fullName>
    </recommendedName>
</protein>
<feature type="compositionally biased region" description="Basic and acidic residues" evidence="1">
    <location>
        <begin position="95"/>
        <end position="104"/>
    </location>
</feature>
<dbReference type="PANTHER" id="PTHR36332">
    <property type="entry name" value="STRESS RESPONSE PROTEIN"/>
    <property type="match status" value="1"/>
</dbReference>
<evidence type="ECO:0008006" key="4">
    <source>
        <dbReference type="Google" id="ProtNLM"/>
    </source>
</evidence>
<feature type="compositionally biased region" description="Acidic residues" evidence="1">
    <location>
        <begin position="40"/>
        <end position="58"/>
    </location>
</feature>
<sequence>MIKRQFYAIEHADNGDDASSSSSSSSSSSLNTSSDLSSAAEDEQDDGAWPEEEEEEKEEGASFGWHASEAVDIEDHGLKSKKKPVSNQWAEAVEETEKERAEEKGLEETVVIHIGGGRGRRGVYKCRLCPKILCLSEETMQAHLGSKGHARSVKQLVEGKLKVQLDSDGEEEEDGETHAERNARIKATAQMKVEPVKRKRNVGCQQQRKRVKQKVLLESKTKITAVAQDAAVPVSKTTDAVHRKLPKAPMKSVQLTKRKPLKTATAGTVLKAAQKVSQ</sequence>
<organism evidence="2 3">
    <name type="scientific">Sphagnum jensenii</name>
    <dbReference type="NCBI Taxonomy" id="128206"/>
    <lineage>
        <taxon>Eukaryota</taxon>
        <taxon>Viridiplantae</taxon>
        <taxon>Streptophyta</taxon>
        <taxon>Embryophyta</taxon>
        <taxon>Bryophyta</taxon>
        <taxon>Sphagnophytina</taxon>
        <taxon>Sphagnopsida</taxon>
        <taxon>Sphagnales</taxon>
        <taxon>Sphagnaceae</taxon>
        <taxon>Sphagnum</taxon>
    </lineage>
</organism>
<evidence type="ECO:0000313" key="2">
    <source>
        <dbReference type="EMBL" id="CAK9278403.1"/>
    </source>
</evidence>